<dbReference type="EMBL" id="LVZM01012212">
    <property type="protein sequence ID" value="OUC44675.1"/>
    <property type="molecule type" value="Genomic_DNA"/>
</dbReference>
<sequence length="177" mass="19249">MHEVPQTQFIPLSDVLCTVISALNRIGQPATIQSIMEALRQQYVGMTIPKEDMIYAAIGGLMAQGRLYCMGNHYFISTPFVQLTNPAFCMGNNPYFWNAEDTNAVGGAGGHYARKMPRTLRTTETCSKECQTGNSIVAGPAYKPPVVGKAAIAFANFITAAGQCHRVQTVTDESKTH</sequence>
<protein>
    <recommendedName>
        <fullName evidence="1">Winged helix Storkhead-box1 domain-containing protein</fullName>
    </recommendedName>
</protein>
<dbReference type="InterPro" id="IPR019391">
    <property type="entry name" value="Storkhead-box_WHD"/>
</dbReference>
<reference evidence="2 3" key="1">
    <citation type="submission" date="2015-04" db="EMBL/GenBank/DDBJ databases">
        <title>Draft genome of the roundworm Trichinella nativa.</title>
        <authorList>
            <person name="Mitreva M."/>
        </authorList>
    </citation>
    <scope>NUCLEOTIDE SEQUENCE [LARGE SCALE GENOMIC DNA]</scope>
    <source>
        <strain evidence="2 3">ISS45</strain>
    </source>
</reference>
<gene>
    <name evidence="2" type="ORF">D917_08898</name>
</gene>
<dbReference type="GO" id="GO:0006357">
    <property type="term" value="P:regulation of transcription by RNA polymerase II"/>
    <property type="evidence" value="ECO:0007669"/>
    <property type="project" value="InterPro"/>
</dbReference>
<feature type="domain" description="Winged helix Storkhead-box1" evidence="1">
    <location>
        <begin position="1"/>
        <end position="79"/>
    </location>
</feature>
<dbReference type="InterPro" id="IPR040126">
    <property type="entry name" value="STOX1/2"/>
</dbReference>
<dbReference type="GO" id="GO:0005737">
    <property type="term" value="C:cytoplasm"/>
    <property type="evidence" value="ECO:0007669"/>
    <property type="project" value="TreeGrafter"/>
</dbReference>
<proteinExistence type="predicted"/>
<dbReference type="GO" id="GO:0005634">
    <property type="term" value="C:nucleus"/>
    <property type="evidence" value="ECO:0007669"/>
    <property type="project" value="TreeGrafter"/>
</dbReference>
<dbReference type="PANTHER" id="PTHR22437">
    <property type="entry name" value="WINGED HELIX DOMAIN-CONTAINING PROTEIN"/>
    <property type="match status" value="1"/>
</dbReference>
<dbReference type="Pfam" id="PF10264">
    <property type="entry name" value="WHD_Storkhead"/>
    <property type="match status" value="1"/>
</dbReference>
<evidence type="ECO:0000313" key="2">
    <source>
        <dbReference type="EMBL" id="OUC44675.1"/>
    </source>
</evidence>
<comment type="caution">
    <text evidence="2">The sequence shown here is derived from an EMBL/GenBank/DDBJ whole genome shotgun (WGS) entry which is preliminary data.</text>
</comment>
<evidence type="ECO:0000313" key="3">
    <source>
        <dbReference type="Proteomes" id="UP000243006"/>
    </source>
</evidence>
<organism evidence="2 3">
    <name type="scientific">Trichinella nativa</name>
    <dbReference type="NCBI Taxonomy" id="6335"/>
    <lineage>
        <taxon>Eukaryota</taxon>
        <taxon>Metazoa</taxon>
        <taxon>Ecdysozoa</taxon>
        <taxon>Nematoda</taxon>
        <taxon>Enoplea</taxon>
        <taxon>Dorylaimia</taxon>
        <taxon>Trichinellida</taxon>
        <taxon>Trichinellidae</taxon>
        <taxon>Trichinella</taxon>
    </lineage>
</organism>
<name>A0A1Y3EI69_9BILA</name>
<dbReference type="Proteomes" id="UP000243006">
    <property type="component" value="Unassembled WGS sequence"/>
</dbReference>
<evidence type="ECO:0000259" key="1">
    <source>
        <dbReference type="Pfam" id="PF10264"/>
    </source>
</evidence>
<accession>A0A1Y3EI69</accession>
<dbReference type="GO" id="GO:0000977">
    <property type="term" value="F:RNA polymerase II transcription regulatory region sequence-specific DNA binding"/>
    <property type="evidence" value="ECO:0007669"/>
    <property type="project" value="TreeGrafter"/>
</dbReference>
<dbReference type="PANTHER" id="PTHR22437:SF0">
    <property type="entry name" value="FI21431P1"/>
    <property type="match status" value="1"/>
</dbReference>
<dbReference type="AlphaFoldDB" id="A0A1Y3EI69"/>